<gene>
    <name evidence="1" type="ORF">ABHF33_01030</name>
</gene>
<evidence type="ECO:0000313" key="1">
    <source>
        <dbReference type="EMBL" id="XBM00898.1"/>
    </source>
</evidence>
<name>A0AAU7FB22_9NEIS</name>
<dbReference type="AlphaFoldDB" id="A0AAU7FB22"/>
<proteinExistence type="predicted"/>
<sequence>MVNNTLLELEKSGEAKKIYEHWFGPKSKAALPRDFRIGDKI</sequence>
<accession>A0AAU7FB22</accession>
<dbReference type="RefSeq" id="WP_348945225.1">
    <property type="nucleotide sequence ID" value="NZ_CP157355.1"/>
</dbReference>
<dbReference type="KEGG" id="cmav:ABHF33_01030"/>
<dbReference type="EMBL" id="CP157355">
    <property type="protein sequence ID" value="XBM00898.1"/>
    <property type="molecule type" value="Genomic_DNA"/>
</dbReference>
<reference evidence="1" key="1">
    <citation type="submission" date="2024-05" db="EMBL/GenBank/DDBJ databases">
        <authorList>
            <person name="Yang L."/>
            <person name="Pan L."/>
        </authorList>
    </citation>
    <scope>NUCLEOTIDE SEQUENCE</scope>
    <source>
        <strain evidence="1">FCG-7</strain>
    </source>
</reference>
<organism evidence="1">
    <name type="scientific">Chitinibacter mangrovi</name>
    <dbReference type="NCBI Taxonomy" id="3153927"/>
    <lineage>
        <taxon>Bacteria</taxon>
        <taxon>Pseudomonadati</taxon>
        <taxon>Pseudomonadota</taxon>
        <taxon>Betaproteobacteria</taxon>
        <taxon>Neisseriales</taxon>
        <taxon>Chitinibacteraceae</taxon>
        <taxon>Chitinibacter</taxon>
    </lineage>
</organism>
<evidence type="ECO:0008006" key="2">
    <source>
        <dbReference type="Google" id="ProtNLM"/>
    </source>
</evidence>
<protein>
    <recommendedName>
        <fullName evidence="2">Transporter substrate-binding domain-containing protein</fullName>
    </recommendedName>
</protein>